<dbReference type="Proteomes" id="UP001153069">
    <property type="component" value="Unassembled WGS sequence"/>
</dbReference>
<organism evidence="1 2">
    <name type="scientific">Seminavis robusta</name>
    <dbReference type="NCBI Taxonomy" id="568900"/>
    <lineage>
        <taxon>Eukaryota</taxon>
        <taxon>Sar</taxon>
        <taxon>Stramenopiles</taxon>
        <taxon>Ochrophyta</taxon>
        <taxon>Bacillariophyta</taxon>
        <taxon>Bacillariophyceae</taxon>
        <taxon>Bacillariophycidae</taxon>
        <taxon>Naviculales</taxon>
        <taxon>Naviculaceae</taxon>
        <taxon>Seminavis</taxon>
    </lineage>
</organism>
<reference evidence="1" key="1">
    <citation type="submission" date="2020-06" db="EMBL/GenBank/DDBJ databases">
        <authorList>
            <consortium name="Plant Systems Biology data submission"/>
        </authorList>
    </citation>
    <scope>NUCLEOTIDE SEQUENCE</scope>
    <source>
        <strain evidence="1">D6</strain>
    </source>
</reference>
<proteinExistence type="predicted"/>
<comment type="caution">
    <text evidence="1">The sequence shown here is derived from an EMBL/GenBank/DDBJ whole genome shotgun (WGS) entry which is preliminary data.</text>
</comment>
<name>A0A9N8E3L2_9STRA</name>
<evidence type="ECO:0000313" key="1">
    <source>
        <dbReference type="EMBL" id="CAB9513872.1"/>
    </source>
</evidence>
<protein>
    <submittedName>
        <fullName evidence="1">Uncharacterized protein</fullName>
    </submittedName>
</protein>
<gene>
    <name evidence="1" type="ORF">SEMRO_619_G176380.1</name>
</gene>
<sequence length="146" mass="16529">MTDIDSEWSKDLSDQLNSGPVVGASVTVASKDKVVSTRYSRANQLRQKLANVQVMKQTMKIYQRQVSEKEIMEPCLREDVTVLMASLTEFEDVMKRLHMAKHGGNRKTVVRTFSGYHRINSNKDSGMVKRVRSTPTLRRTGTAVQP</sequence>
<dbReference type="AlphaFoldDB" id="A0A9N8E3L2"/>
<evidence type="ECO:0000313" key="2">
    <source>
        <dbReference type="Proteomes" id="UP001153069"/>
    </source>
</evidence>
<keyword evidence="2" id="KW-1185">Reference proteome</keyword>
<accession>A0A9N8E3L2</accession>
<dbReference type="EMBL" id="CAICTM010000618">
    <property type="protein sequence ID" value="CAB9513872.1"/>
    <property type="molecule type" value="Genomic_DNA"/>
</dbReference>